<sequence>MQQVEASLQPETLRKWKNSLKPRMIHELRLPKFSISTDYSLEHILPELGIREVFSTQADLSAITGTKDLRVSQVVHKAVLDVAETGTEAAAATGMAGVGCCAVFDFLEIFFNRPFLMIISDTKAHIALFMAKVTNPERSMNFPNGEGASSQRLESKRLCFGDPLCLIGQ</sequence>
<evidence type="ECO:0000256" key="3">
    <source>
        <dbReference type="ARBA" id="ARBA00022900"/>
    </source>
</evidence>
<dbReference type="SMART" id="SM00093">
    <property type="entry name" value="SERPIN"/>
    <property type="match status" value="1"/>
</dbReference>
<evidence type="ECO:0000256" key="1">
    <source>
        <dbReference type="ARBA" id="ARBA00009500"/>
    </source>
</evidence>
<dbReference type="MEROPS" id="I04.959"/>
<evidence type="ECO:0000256" key="2">
    <source>
        <dbReference type="ARBA" id="ARBA00022690"/>
    </source>
</evidence>
<dbReference type="PANTHER" id="PTHR11461:SF145">
    <property type="entry name" value="ALPHA-1-ANTICHYMOTRYPSIN"/>
    <property type="match status" value="1"/>
</dbReference>
<reference evidence="6" key="1">
    <citation type="journal article" date="2004" name="Genome Res.">
        <title>The status, quality, and expansion of the NIH full-length cDNA project: the Mammalian Gene Collection (MGC).</title>
        <authorList>
            <consortium name="The MGC Project Team"/>
            <person name="Gerhard D.S."/>
            <person name="Wagner L."/>
            <person name="Feingold E.A."/>
            <person name="Shenmen C.M."/>
            <person name="Grouse L.H."/>
            <person name="Schuler G."/>
            <person name="Klein S.L."/>
            <person name="Old S."/>
            <person name="Rasooly R."/>
            <person name="Good P."/>
            <person name="Guyer M."/>
            <person name="Peck A.M."/>
            <person name="Derge J.G."/>
            <person name="Lipman D."/>
            <person name="Collins F.S."/>
            <person name="Jang W."/>
            <person name="Sherry S."/>
            <person name="Feolo M."/>
            <person name="Misquitta L."/>
            <person name="Lee E."/>
            <person name="Rotmistrovsky K."/>
            <person name="Greenhut S.F."/>
            <person name="Schaefer C.F."/>
            <person name="Buetow K."/>
            <person name="Bonner T.I."/>
            <person name="Haussler D."/>
            <person name="Kent J."/>
            <person name="Kiekhaus M."/>
            <person name="Furey T."/>
            <person name="Brent M."/>
            <person name="Prange C."/>
            <person name="Schreiber K."/>
            <person name="Shapiro N."/>
            <person name="Bhat N.K."/>
            <person name="Hopkins R.F."/>
            <person name="Hsie F."/>
            <person name="Driscoll T."/>
            <person name="Soares M.B."/>
            <person name="Casavant T.L."/>
            <person name="Scheetz T.E."/>
            <person name="Brown-stein M.J."/>
            <person name="Usdin T.B."/>
            <person name="Toshiyuki S."/>
            <person name="Carninci P."/>
            <person name="Piao Y."/>
            <person name="Dudekula D.B."/>
            <person name="Ko M.S."/>
            <person name="Kawakami K."/>
            <person name="Suzuki Y."/>
            <person name="Sugano S."/>
            <person name="Gruber C.E."/>
            <person name="Smith M.R."/>
            <person name="Simmons B."/>
            <person name="Moore T."/>
            <person name="Waterman R."/>
            <person name="Johnson S.L."/>
            <person name="Ruan Y."/>
            <person name="Wei C.L."/>
            <person name="Mathavan S."/>
            <person name="Gunaratne P.H."/>
            <person name="Wu J."/>
            <person name="Garcia A.M."/>
            <person name="Hulyk S.W."/>
            <person name="Fuh E."/>
            <person name="Yuan Y."/>
            <person name="Sneed A."/>
            <person name="Kowis C."/>
            <person name="Hodgson A."/>
            <person name="Muzny D.M."/>
            <person name="McPherson J."/>
            <person name="Gibbs R.A."/>
            <person name="Fahey J."/>
            <person name="Helton E."/>
            <person name="Ketteman M."/>
            <person name="Madan A."/>
            <person name="Rodrigues S."/>
            <person name="Sanchez A."/>
            <person name="Whiting M."/>
            <person name="Madari A."/>
            <person name="Young A.C."/>
            <person name="Wetherby K.D."/>
            <person name="Granite S.J."/>
            <person name="Kwong P.N."/>
            <person name="Brinkley C.P."/>
            <person name="Pearson R.L."/>
            <person name="Bouffard G.G."/>
            <person name="Blakesly R.W."/>
            <person name="Green E.D."/>
            <person name="Dickson M.C."/>
            <person name="Rodriguez A.C."/>
            <person name="Grimwood J."/>
            <person name="Schmutz J."/>
            <person name="Myers R.M."/>
            <person name="Butterfield Y.S."/>
            <person name="Griffith M."/>
            <person name="Griffith O.L."/>
            <person name="Krzywinski M.I."/>
            <person name="Liao N."/>
            <person name="Morin R."/>
            <person name="Morrin R."/>
            <person name="Palmquist D."/>
            <person name="Petrescu A.S."/>
            <person name="Skalska U."/>
            <person name="Smailus D.E."/>
            <person name="Stott J.M."/>
            <person name="Schnerch A."/>
            <person name="Schein J.E."/>
            <person name="Jones S.J."/>
            <person name="Holt R.A."/>
            <person name="Baross A."/>
            <person name="Marra M.A."/>
            <person name="Clifton S."/>
            <person name="Makowski K.A."/>
            <person name="Bosak S."/>
            <person name="Malek J."/>
        </authorList>
    </citation>
    <scope>NUCLEOTIDE SEQUENCE [LARGE SCALE MRNA]</scope>
    <source>
        <tissue evidence="6">Mammary gland</tissue>
    </source>
</reference>
<dbReference type="InterPro" id="IPR042185">
    <property type="entry name" value="Serpin_sf_2"/>
</dbReference>
<dbReference type="InterPro" id="IPR036186">
    <property type="entry name" value="Serpin_sf"/>
</dbReference>
<keyword evidence="2" id="KW-0646">Protease inhibitor</keyword>
<dbReference type="MGI" id="MGI:105046">
    <property type="gene designation" value="Serpina3g"/>
</dbReference>
<dbReference type="PANTHER" id="PTHR11461">
    <property type="entry name" value="SERINE PROTEASE INHIBITOR, SERPIN"/>
    <property type="match status" value="1"/>
</dbReference>
<dbReference type="PeptideAtlas" id="Q4V9W0"/>
<dbReference type="Gene3D" id="3.30.497.10">
    <property type="entry name" value="Antithrombin, subunit I, domain 2"/>
    <property type="match status" value="1"/>
</dbReference>
<dbReference type="InterPro" id="IPR042178">
    <property type="entry name" value="Serpin_sf_1"/>
</dbReference>
<comment type="similarity">
    <text evidence="1 4">Belongs to the serpin family.</text>
</comment>
<protein>
    <submittedName>
        <fullName evidence="6">Serpina3g protein</fullName>
    </submittedName>
</protein>
<accession>Q4V9W0</accession>
<dbReference type="InterPro" id="IPR023795">
    <property type="entry name" value="Serpin_CS"/>
</dbReference>
<dbReference type="PROSITE" id="PS00284">
    <property type="entry name" value="SERPIN"/>
    <property type="match status" value="1"/>
</dbReference>
<evidence type="ECO:0000256" key="4">
    <source>
        <dbReference type="RuleBase" id="RU000411"/>
    </source>
</evidence>
<dbReference type="Pfam" id="PF00079">
    <property type="entry name" value="Serpin"/>
    <property type="match status" value="1"/>
</dbReference>
<proteinExistence type="evidence at transcript level"/>
<keyword evidence="3" id="KW-0722">Serine protease inhibitor</keyword>
<dbReference type="AGR" id="MGI:105046"/>
<name>Q4V9W0_MOUSE</name>
<organism evidence="6">
    <name type="scientific">Mus musculus</name>
    <name type="common">Mouse</name>
    <dbReference type="NCBI Taxonomy" id="10090"/>
    <lineage>
        <taxon>Eukaryota</taxon>
        <taxon>Metazoa</taxon>
        <taxon>Chordata</taxon>
        <taxon>Craniata</taxon>
        <taxon>Vertebrata</taxon>
        <taxon>Euteleostomi</taxon>
        <taxon>Mammalia</taxon>
        <taxon>Eutheria</taxon>
        <taxon>Euarchontoglires</taxon>
        <taxon>Glires</taxon>
        <taxon>Rodentia</taxon>
        <taxon>Myomorpha</taxon>
        <taxon>Muroidea</taxon>
        <taxon>Muridae</taxon>
        <taxon>Murinae</taxon>
        <taxon>Mus</taxon>
        <taxon>Mus</taxon>
    </lineage>
</organism>
<dbReference type="GO" id="GO:0005615">
    <property type="term" value="C:extracellular space"/>
    <property type="evidence" value="ECO:0007669"/>
    <property type="project" value="InterPro"/>
</dbReference>
<dbReference type="GO" id="GO:0004867">
    <property type="term" value="F:serine-type endopeptidase inhibitor activity"/>
    <property type="evidence" value="ECO:0007669"/>
    <property type="project" value="UniProtKB-KW"/>
</dbReference>
<dbReference type="AlphaFoldDB" id="Q4V9W0"/>
<dbReference type="Gene3D" id="2.30.39.10">
    <property type="entry name" value="Alpha-1-antitrypsin, domain 1"/>
    <property type="match status" value="1"/>
</dbReference>
<dbReference type="SUPFAM" id="SSF56574">
    <property type="entry name" value="Serpins"/>
    <property type="match status" value="1"/>
</dbReference>
<feature type="domain" description="Serpin" evidence="5">
    <location>
        <begin position="1"/>
        <end position="136"/>
    </location>
</feature>
<evidence type="ECO:0000313" key="7">
    <source>
        <dbReference type="MGI" id="MGI:105046"/>
    </source>
</evidence>
<evidence type="ECO:0000313" key="6">
    <source>
        <dbReference type="EMBL" id="AAH96664.1"/>
    </source>
</evidence>
<evidence type="ECO:0000259" key="5">
    <source>
        <dbReference type="SMART" id="SM00093"/>
    </source>
</evidence>
<dbReference type="EMBL" id="BC096664">
    <property type="protein sequence ID" value="AAH96664.1"/>
    <property type="molecule type" value="mRNA"/>
</dbReference>
<dbReference type="InterPro" id="IPR023796">
    <property type="entry name" value="Serpin_dom"/>
</dbReference>
<dbReference type="InterPro" id="IPR000215">
    <property type="entry name" value="Serpin_fam"/>
</dbReference>
<gene>
    <name evidence="6 7" type="primary">Serpina3g</name>
</gene>